<evidence type="ECO:0000256" key="4">
    <source>
        <dbReference type="ARBA" id="ARBA00022597"/>
    </source>
</evidence>
<keyword evidence="8 9" id="KW-0472">Membrane</keyword>
<protein>
    <submittedName>
        <fullName evidence="11">Phosphotransferase system glucose/maltose/N-acetylglucosamine-specific IIC component</fullName>
    </submittedName>
</protein>
<keyword evidence="11" id="KW-0808">Transferase</keyword>
<dbReference type="GO" id="GO:0005886">
    <property type="term" value="C:plasma membrane"/>
    <property type="evidence" value="ECO:0007669"/>
    <property type="project" value="UniProtKB-SubCell"/>
</dbReference>
<keyword evidence="12" id="KW-1185">Reference proteome</keyword>
<organism evidence="11 12">
    <name type="scientific">Kineothrix alysoides</name>
    <dbReference type="NCBI Taxonomy" id="1469948"/>
    <lineage>
        <taxon>Bacteria</taxon>
        <taxon>Bacillati</taxon>
        <taxon>Bacillota</taxon>
        <taxon>Clostridia</taxon>
        <taxon>Lachnospirales</taxon>
        <taxon>Lachnospiraceae</taxon>
        <taxon>Kineothrix</taxon>
    </lineage>
</organism>
<dbReference type="PROSITE" id="PS51103">
    <property type="entry name" value="PTS_EIIC_TYPE_1"/>
    <property type="match status" value="1"/>
</dbReference>
<feature type="transmembrane region" description="Helical" evidence="9">
    <location>
        <begin position="20"/>
        <end position="49"/>
    </location>
</feature>
<feature type="transmembrane region" description="Helical" evidence="9">
    <location>
        <begin position="160"/>
        <end position="181"/>
    </location>
</feature>
<dbReference type="GO" id="GO:0015771">
    <property type="term" value="P:trehalose transport"/>
    <property type="evidence" value="ECO:0007669"/>
    <property type="project" value="TreeGrafter"/>
</dbReference>
<keyword evidence="7 9" id="KW-1133">Transmembrane helix</keyword>
<dbReference type="AlphaFoldDB" id="A0A4R1QRP8"/>
<evidence type="ECO:0000256" key="5">
    <source>
        <dbReference type="ARBA" id="ARBA00022683"/>
    </source>
</evidence>
<evidence type="ECO:0000256" key="1">
    <source>
        <dbReference type="ARBA" id="ARBA00004651"/>
    </source>
</evidence>
<dbReference type="Proteomes" id="UP000295718">
    <property type="component" value="Unassembled WGS sequence"/>
</dbReference>
<gene>
    <name evidence="11" type="ORF">EDD76_11780</name>
</gene>
<dbReference type="GO" id="GO:0090589">
    <property type="term" value="F:protein-phosphocysteine-trehalose phosphotransferase system transporter activity"/>
    <property type="evidence" value="ECO:0007669"/>
    <property type="project" value="TreeGrafter"/>
</dbReference>
<evidence type="ECO:0000313" key="11">
    <source>
        <dbReference type="EMBL" id="TCL55045.1"/>
    </source>
</evidence>
<accession>A0A4R1QRP8</accession>
<comment type="caution">
    <text evidence="11">The sequence shown here is derived from an EMBL/GenBank/DDBJ whole genome shotgun (WGS) entry which is preliminary data.</text>
</comment>
<proteinExistence type="predicted"/>
<feature type="transmembrane region" description="Helical" evidence="9">
    <location>
        <begin position="272"/>
        <end position="292"/>
    </location>
</feature>
<keyword evidence="2" id="KW-0813">Transport</keyword>
<dbReference type="GO" id="GO:0008982">
    <property type="term" value="F:protein-N(PI)-phosphohistidine-sugar phosphotransferase activity"/>
    <property type="evidence" value="ECO:0007669"/>
    <property type="project" value="InterPro"/>
</dbReference>
<dbReference type="InterPro" id="IPR003352">
    <property type="entry name" value="PTS_EIIC"/>
</dbReference>
<sequence length="375" mass="40664">MLMKKDKGQTKKKNYLDRMLYHISSCMLPVIPVLVAGGLLKLGVLLLGYTPLIQAFPDTKVILEAISNAPFYFLPLIVAYTAGKHFEADVVSAMAAAGTLLLPSFINLMEQENSVLFMGIPVYRMTYAYTVFPIIVLIYLMSVFEKVLEKWLKGVLRDIFLRFLLILITALAGMLVAGPLVDVVSQGALAGISWLQVNIPVLAWAIFGATAPLQIMVGAHWVFVSLVIQNLGAFGEESGFMVGYFMLTMSLMAVTLVTMLNSKEKEKRSSVLAVLITVTFTGTTEPVLYGICLTDKIALLAAVAGGAAGGIYQGLVTIHTYVYAFPTVFSILIFQSDKDPGNLIEAAVAGVISFSVALFVMLLGHRKNNIFAGKA</sequence>
<evidence type="ECO:0000256" key="2">
    <source>
        <dbReference type="ARBA" id="ARBA00022448"/>
    </source>
</evidence>
<evidence type="ECO:0000256" key="6">
    <source>
        <dbReference type="ARBA" id="ARBA00022692"/>
    </source>
</evidence>
<feature type="transmembrane region" description="Helical" evidence="9">
    <location>
        <begin position="61"/>
        <end position="81"/>
    </location>
</feature>
<evidence type="ECO:0000259" key="10">
    <source>
        <dbReference type="PROSITE" id="PS51103"/>
    </source>
</evidence>
<evidence type="ECO:0000256" key="9">
    <source>
        <dbReference type="SAM" id="Phobius"/>
    </source>
</evidence>
<comment type="subcellular location">
    <subcellularLocation>
        <location evidence="1">Cell membrane</location>
        <topology evidence="1">Multi-pass membrane protein</topology>
    </subcellularLocation>
</comment>
<keyword evidence="6 9" id="KW-0812">Transmembrane</keyword>
<name>A0A4R1QRP8_9FIRM</name>
<feature type="transmembrane region" description="Helical" evidence="9">
    <location>
        <begin position="343"/>
        <end position="364"/>
    </location>
</feature>
<feature type="transmembrane region" description="Helical" evidence="9">
    <location>
        <begin position="240"/>
        <end position="260"/>
    </location>
</feature>
<keyword evidence="4" id="KW-0762">Sugar transport</keyword>
<feature type="transmembrane region" description="Helical" evidence="9">
    <location>
        <begin position="88"/>
        <end position="106"/>
    </location>
</feature>
<evidence type="ECO:0000256" key="7">
    <source>
        <dbReference type="ARBA" id="ARBA00022989"/>
    </source>
</evidence>
<feature type="transmembrane region" description="Helical" evidence="9">
    <location>
        <begin position="299"/>
        <end position="323"/>
    </location>
</feature>
<keyword evidence="3" id="KW-1003">Cell membrane</keyword>
<feature type="transmembrane region" description="Helical" evidence="9">
    <location>
        <begin position="201"/>
        <end position="228"/>
    </location>
</feature>
<dbReference type="Pfam" id="PF02378">
    <property type="entry name" value="PTS_EIIC"/>
    <property type="match status" value="1"/>
</dbReference>
<dbReference type="InterPro" id="IPR013013">
    <property type="entry name" value="PTS_EIIC_1"/>
</dbReference>
<evidence type="ECO:0000313" key="12">
    <source>
        <dbReference type="Proteomes" id="UP000295718"/>
    </source>
</evidence>
<dbReference type="STRING" id="1469948.GCA_000732725_03997"/>
<dbReference type="GO" id="GO:0009401">
    <property type="term" value="P:phosphoenolpyruvate-dependent sugar phosphotransferase system"/>
    <property type="evidence" value="ECO:0007669"/>
    <property type="project" value="UniProtKB-KW"/>
</dbReference>
<reference evidence="11 12" key="1">
    <citation type="submission" date="2019-03" db="EMBL/GenBank/DDBJ databases">
        <title>Genomic Encyclopedia of Type Strains, Phase IV (KMG-IV): sequencing the most valuable type-strain genomes for metagenomic binning, comparative biology and taxonomic classification.</title>
        <authorList>
            <person name="Goeker M."/>
        </authorList>
    </citation>
    <scope>NUCLEOTIDE SEQUENCE [LARGE SCALE GENOMIC DNA]</scope>
    <source>
        <strain evidence="11 12">DSM 100556</strain>
    </source>
</reference>
<feature type="domain" description="PTS EIIC type-1" evidence="10">
    <location>
        <begin position="33"/>
        <end position="375"/>
    </location>
</feature>
<evidence type="ECO:0000256" key="8">
    <source>
        <dbReference type="ARBA" id="ARBA00023136"/>
    </source>
</evidence>
<dbReference type="OrthoDB" id="92465at2"/>
<dbReference type="PANTHER" id="PTHR30175">
    <property type="entry name" value="PHOSPHOTRANSFERASE SYSTEM TRANSPORT PROTEIN"/>
    <property type="match status" value="1"/>
</dbReference>
<dbReference type="InterPro" id="IPR050558">
    <property type="entry name" value="PTS_Sugar-Specific_Components"/>
</dbReference>
<keyword evidence="5" id="KW-0598">Phosphotransferase system</keyword>
<feature type="transmembrane region" description="Helical" evidence="9">
    <location>
        <begin position="126"/>
        <end position="148"/>
    </location>
</feature>
<dbReference type="EMBL" id="SLUO01000017">
    <property type="protein sequence ID" value="TCL55045.1"/>
    <property type="molecule type" value="Genomic_DNA"/>
</dbReference>
<evidence type="ECO:0000256" key="3">
    <source>
        <dbReference type="ARBA" id="ARBA00022475"/>
    </source>
</evidence>
<dbReference type="PANTHER" id="PTHR30175:SF1">
    <property type="entry name" value="PTS SYSTEM ARBUTIN-, CELLOBIOSE-, AND SALICIN-SPECIFIC EIIBC COMPONENT-RELATED"/>
    <property type="match status" value="1"/>
</dbReference>